<reference evidence="1 2" key="1">
    <citation type="journal article" date="2012" name="Nucleic Acids Res.">
        <title>Sequencing of the smallest Apicomplexan genome from the human pathogen Babesia microti.</title>
        <authorList>
            <person name="Cornillot E."/>
            <person name="Hadj-Kaddour K."/>
            <person name="Dassouli A."/>
            <person name="Noel B."/>
            <person name="Ranwez V."/>
            <person name="Vacherie B."/>
            <person name="Augagneur Y."/>
            <person name="Bres V."/>
            <person name="Duclos A."/>
            <person name="Randazzo S."/>
            <person name="Carcy B."/>
            <person name="Debierre-Grockiego F."/>
            <person name="Delbecq S."/>
            <person name="Moubri-Menage K."/>
            <person name="Shams-Eldin H."/>
            <person name="Usmani-Brown S."/>
            <person name="Bringaud F."/>
            <person name="Wincker P."/>
            <person name="Vivares C.P."/>
            <person name="Schwarz R.T."/>
            <person name="Schetters T.P."/>
            <person name="Krause P.J."/>
            <person name="Gorenflot A."/>
            <person name="Berry V."/>
            <person name="Barbe V."/>
            <person name="Ben Mamoun C."/>
        </authorList>
    </citation>
    <scope>NUCLEOTIDE SEQUENCE [LARGE SCALE GENOMIC DNA]</scope>
    <source>
        <strain evidence="1 2">RI</strain>
    </source>
</reference>
<dbReference type="RefSeq" id="XP_012648549.1">
    <property type="nucleotide sequence ID" value="XM_012793095.1"/>
</dbReference>
<dbReference type="Proteomes" id="UP000002899">
    <property type="component" value="Chromosome II"/>
</dbReference>
<organism evidence="1 2">
    <name type="scientific">Babesia microti (strain RI)</name>
    <dbReference type="NCBI Taxonomy" id="1133968"/>
    <lineage>
        <taxon>Eukaryota</taxon>
        <taxon>Sar</taxon>
        <taxon>Alveolata</taxon>
        <taxon>Apicomplexa</taxon>
        <taxon>Aconoidasida</taxon>
        <taxon>Piroplasmida</taxon>
        <taxon>Babesiidae</taxon>
        <taxon>Babesia</taxon>
    </lineage>
</organism>
<evidence type="ECO:0000313" key="1">
    <source>
        <dbReference type="EMBL" id="CCF73940.1"/>
    </source>
</evidence>
<evidence type="ECO:0000313" key="2">
    <source>
        <dbReference type="Proteomes" id="UP000002899"/>
    </source>
</evidence>
<keyword evidence="2" id="KW-1185">Reference proteome</keyword>
<dbReference type="AlphaFoldDB" id="I7IQN4"/>
<gene>
    <name evidence="1" type="ORF">BMR1_02g03955</name>
</gene>
<dbReference type="KEGG" id="bmic:BMR1_02g03955"/>
<protein>
    <submittedName>
        <fullName evidence="1">Uncharacterized protein</fullName>
    </submittedName>
</protein>
<reference evidence="1 2" key="3">
    <citation type="journal article" date="2016" name="Sci. Rep.">
        <title>Genome-wide diversity and gene expression profiling of Babesia microti isolates identify polymorphic genes that mediate host-pathogen interactions.</title>
        <authorList>
            <person name="Silva J.C."/>
            <person name="Cornillot E."/>
            <person name="McCracken C."/>
            <person name="Usmani-Brown S."/>
            <person name="Dwivedi A."/>
            <person name="Ifeonu O.O."/>
            <person name="Crabtree J."/>
            <person name="Gotia H.T."/>
            <person name="Virji A.Z."/>
            <person name="Reynes C."/>
            <person name="Colinge J."/>
            <person name="Kumar V."/>
            <person name="Lawres L."/>
            <person name="Pazzi J.E."/>
            <person name="Pablo J.V."/>
            <person name="Hung C."/>
            <person name="Brancato J."/>
            <person name="Kumari P."/>
            <person name="Orvis J."/>
            <person name="Tretina K."/>
            <person name="Chibucos M."/>
            <person name="Ott S."/>
            <person name="Sadzewicz L."/>
            <person name="Sengamalay N."/>
            <person name="Shetty A.C."/>
            <person name="Su Q."/>
            <person name="Tallon L."/>
            <person name="Fraser C.M."/>
            <person name="Frutos R."/>
            <person name="Molina D.M."/>
            <person name="Krause P.J."/>
            <person name="Ben Mamoun C."/>
        </authorList>
    </citation>
    <scope>NUCLEOTIDE SEQUENCE [LARGE SCALE GENOMIC DNA]</scope>
    <source>
        <strain evidence="1 2">RI</strain>
    </source>
</reference>
<sequence>MSVEHVKGIISKLAVRSKIPLVNGKIDTSGLSEIDAEFLNLFNKEISLFKRGCKDEISAQALINMCLKLLQNRNCNLAYQKQITINKFIKKCAPLPEYSKYDKELAQVDNMSNNLHDMQIGRPIKKMNRHFKIEKVDNIIAQCGWKDSLRGGYLPSNMYFDREYKAQPIKTRDIVYIER</sequence>
<dbReference type="EMBL" id="FO082872">
    <property type="protein sequence ID" value="CCF73940.1"/>
    <property type="molecule type" value="Genomic_DNA"/>
</dbReference>
<accession>I7IQN4</accession>
<dbReference type="VEuPathDB" id="PiroplasmaDB:BMR1_02g03955"/>
<reference evidence="1 2" key="2">
    <citation type="journal article" date="2013" name="PLoS ONE">
        <title>Whole genome mapping and re-organization of the nuclear and mitochondrial genomes of Babesia microti isolates.</title>
        <authorList>
            <person name="Cornillot E."/>
            <person name="Dassouli A."/>
            <person name="Garg A."/>
            <person name="Pachikara N."/>
            <person name="Randazzo S."/>
            <person name="Depoix D."/>
            <person name="Carcy B."/>
            <person name="Delbecq S."/>
            <person name="Frutos R."/>
            <person name="Silva J.C."/>
            <person name="Sutton R."/>
            <person name="Krause P.J."/>
            <person name="Mamoun C.B."/>
        </authorList>
    </citation>
    <scope>NUCLEOTIDE SEQUENCE [LARGE SCALE GENOMIC DNA]</scope>
    <source>
        <strain evidence="1 2">RI</strain>
    </source>
</reference>
<name>I7IQN4_BABMR</name>
<dbReference type="GeneID" id="24424572"/>
<proteinExistence type="predicted"/>